<sequence>MVLWEITVATAYFLGLKRTYRLALKLQRRVVGPRHPKLRRFLHRRTRAAFDIALSVHKKIQERDIEIGRNLGNWILRWLDRLKPSAEIRPPTRDLPSNNLPKQIGNSGQVSGSQGPRTKLMDQDSGKHLFVTPWNMRPKSSPTISWMVPPASPGGMGSQYRHIFNYAPNKFEGVFRKDIAQWMQQC</sequence>
<protein>
    <submittedName>
        <fullName evidence="2">Uncharacterized protein</fullName>
    </submittedName>
</protein>
<dbReference type="PANTHER" id="PTHR35998">
    <property type="entry name" value="OS02G0127900 PROTEIN"/>
    <property type="match status" value="1"/>
</dbReference>
<dbReference type="EMBL" id="NMUH01001701">
    <property type="protein sequence ID" value="MQL94676.1"/>
    <property type="molecule type" value="Genomic_DNA"/>
</dbReference>
<evidence type="ECO:0000256" key="1">
    <source>
        <dbReference type="SAM" id="MobiDB-lite"/>
    </source>
</evidence>
<feature type="region of interest" description="Disordered" evidence="1">
    <location>
        <begin position="88"/>
        <end position="122"/>
    </location>
</feature>
<dbReference type="AlphaFoldDB" id="A0A843VHT3"/>
<organism evidence="2 3">
    <name type="scientific">Colocasia esculenta</name>
    <name type="common">Wild taro</name>
    <name type="synonym">Arum esculentum</name>
    <dbReference type="NCBI Taxonomy" id="4460"/>
    <lineage>
        <taxon>Eukaryota</taxon>
        <taxon>Viridiplantae</taxon>
        <taxon>Streptophyta</taxon>
        <taxon>Embryophyta</taxon>
        <taxon>Tracheophyta</taxon>
        <taxon>Spermatophyta</taxon>
        <taxon>Magnoliopsida</taxon>
        <taxon>Liliopsida</taxon>
        <taxon>Araceae</taxon>
        <taxon>Aroideae</taxon>
        <taxon>Colocasieae</taxon>
        <taxon>Colocasia</taxon>
    </lineage>
</organism>
<proteinExistence type="predicted"/>
<evidence type="ECO:0000313" key="3">
    <source>
        <dbReference type="Proteomes" id="UP000652761"/>
    </source>
</evidence>
<name>A0A843VHT3_COLES</name>
<gene>
    <name evidence="2" type="ORF">Taro_027343</name>
</gene>
<comment type="caution">
    <text evidence="2">The sequence shown here is derived from an EMBL/GenBank/DDBJ whole genome shotgun (WGS) entry which is preliminary data.</text>
</comment>
<dbReference type="PANTHER" id="PTHR35998:SF1">
    <property type="entry name" value="OS02G0127900 PROTEIN"/>
    <property type="match status" value="1"/>
</dbReference>
<evidence type="ECO:0000313" key="2">
    <source>
        <dbReference type="EMBL" id="MQL94676.1"/>
    </source>
</evidence>
<accession>A0A843VHT3</accession>
<dbReference type="OrthoDB" id="2018352at2759"/>
<keyword evidence="3" id="KW-1185">Reference proteome</keyword>
<feature type="compositionally biased region" description="Polar residues" evidence="1">
    <location>
        <begin position="95"/>
        <end position="116"/>
    </location>
</feature>
<reference evidence="2" key="1">
    <citation type="submission" date="2017-07" db="EMBL/GenBank/DDBJ databases">
        <title>Taro Niue Genome Assembly and Annotation.</title>
        <authorList>
            <person name="Atibalentja N."/>
            <person name="Keating K."/>
            <person name="Fields C.J."/>
        </authorList>
    </citation>
    <scope>NUCLEOTIDE SEQUENCE</scope>
    <source>
        <strain evidence="2">Niue_2</strain>
        <tissue evidence="2">Leaf</tissue>
    </source>
</reference>
<dbReference type="Proteomes" id="UP000652761">
    <property type="component" value="Unassembled WGS sequence"/>
</dbReference>